<accession>A0A7K8LLQ0</accession>
<sequence length="171" mass="19380">RGSGEGREPGPVCAPSVCRRWGRHVLSVSRRLTDEELMRACGGRTAHKGARHGLTMSAKLARLEEQERAFLAAYRRKESSPPAERQEKQKKKKRKRPRDGADPEVLQGQEPSGEGETEEEEEKRKKKKKKKEEEEEKEEPAGTEVPLDTAGPGQAGHSPRKKRKKRKREPE</sequence>
<proteinExistence type="predicted"/>
<dbReference type="Proteomes" id="UP000560386">
    <property type="component" value="Unassembled WGS sequence"/>
</dbReference>
<dbReference type="GO" id="GO:0005730">
    <property type="term" value="C:nucleolus"/>
    <property type="evidence" value="ECO:0007669"/>
    <property type="project" value="TreeGrafter"/>
</dbReference>
<dbReference type="PANTHER" id="PTHR23149">
    <property type="entry name" value="G PATCH DOMAIN CONTAINING PROTEIN"/>
    <property type="match status" value="1"/>
</dbReference>
<dbReference type="EMBL" id="VWPR01004022">
    <property type="protein sequence ID" value="NXE30198.1"/>
    <property type="molecule type" value="Genomic_DNA"/>
</dbReference>
<comment type="caution">
    <text evidence="2">The sequence shown here is derived from an EMBL/GenBank/DDBJ whole genome shotgun (WGS) entry which is preliminary data.</text>
</comment>
<dbReference type="PANTHER" id="PTHR23149:SF9">
    <property type="entry name" value="G PATCH DOMAIN-CONTAINING PROTEIN 4"/>
    <property type="match status" value="1"/>
</dbReference>
<organism evidence="2 3">
    <name type="scientific">Ardeotis kori</name>
    <dbReference type="NCBI Taxonomy" id="89386"/>
    <lineage>
        <taxon>Eukaryota</taxon>
        <taxon>Metazoa</taxon>
        <taxon>Chordata</taxon>
        <taxon>Craniata</taxon>
        <taxon>Vertebrata</taxon>
        <taxon>Euteleostomi</taxon>
        <taxon>Archelosauria</taxon>
        <taxon>Archosauria</taxon>
        <taxon>Dinosauria</taxon>
        <taxon>Saurischia</taxon>
        <taxon>Theropoda</taxon>
        <taxon>Coelurosauria</taxon>
        <taxon>Aves</taxon>
        <taxon>Neognathae</taxon>
        <taxon>Neoaves</taxon>
        <taxon>Otidimorphae</taxon>
        <taxon>Otidiformes</taxon>
        <taxon>Otididae</taxon>
        <taxon>Ardeotis</taxon>
    </lineage>
</organism>
<evidence type="ECO:0000313" key="3">
    <source>
        <dbReference type="Proteomes" id="UP000560386"/>
    </source>
</evidence>
<reference evidence="2 3" key="1">
    <citation type="submission" date="2019-09" db="EMBL/GenBank/DDBJ databases">
        <title>Bird 10,000 Genomes (B10K) Project - Family phase.</title>
        <authorList>
            <person name="Zhang G."/>
        </authorList>
    </citation>
    <scope>NUCLEOTIDE SEQUENCE [LARGE SCALE GENOMIC DNA]</scope>
    <source>
        <strain evidence="2">B10K-CU-031-01</strain>
        <tissue evidence="2">Muscle</tissue>
    </source>
</reference>
<keyword evidence="3" id="KW-1185">Reference proteome</keyword>
<feature type="region of interest" description="Disordered" evidence="1">
    <location>
        <begin position="71"/>
        <end position="171"/>
    </location>
</feature>
<feature type="non-terminal residue" evidence="2">
    <location>
        <position position="171"/>
    </location>
</feature>
<feature type="compositionally biased region" description="Basic residues" evidence="1">
    <location>
        <begin position="158"/>
        <end position="171"/>
    </location>
</feature>
<evidence type="ECO:0000313" key="2">
    <source>
        <dbReference type="EMBL" id="NXE30198.1"/>
    </source>
</evidence>
<gene>
    <name evidence="2" type="primary">Gpatch4</name>
    <name evidence="2" type="ORF">ARDKOR_R05516</name>
</gene>
<dbReference type="InterPro" id="IPR050656">
    <property type="entry name" value="PINX1"/>
</dbReference>
<dbReference type="AlphaFoldDB" id="A0A7K8LLQ0"/>
<feature type="compositionally biased region" description="Basic and acidic residues" evidence="1">
    <location>
        <begin position="75"/>
        <end position="87"/>
    </location>
</feature>
<protein>
    <submittedName>
        <fullName evidence="2">GPTC4 protein</fullName>
    </submittedName>
</protein>
<feature type="non-terminal residue" evidence="2">
    <location>
        <position position="1"/>
    </location>
</feature>
<name>A0A7K8LLQ0_9AVES</name>
<evidence type="ECO:0000256" key="1">
    <source>
        <dbReference type="SAM" id="MobiDB-lite"/>
    </source>
</evidence>
<feature type="compositionally biased region" description="Basic residues" evidence="1">
    <location>
        <begin position="88"/>
        <end position="97"/>
    </location>
</feature>